<evidence type="ECO:0000256" key="1">
    <source>
        <dbReference type="SAM" id="MobiDB-lite"/>
    </source>
</evidence>
<comment type="caution">
    <text evidence="2">The sequence shown here is derived from an EMBL/GenBank/DDBJ whole genome shotgun (WGS) entry which is preliminary data.</text>
</comment>
<name>A0ABU9EG32_LIMFS</name>
<gene>
    <name evidence="2" type="ORF">AAEJ74_04190</name>
</gene>
<feature type="region of interest" description="Disordered" evidence="1">
    <location>
        <begin position="1"/>
        <end position="22"/>
    </location>
</feature>
<sequence>MSFRTLSLSPGAKMRSRKASNASKIPSDFAFVGWVKCNVTQHLT</sequence>
<proteinExistence type="predicted"/>
<dbReference type="RefSeq" id="WP_368662845.1">
    <property type="nucleotide sequence ID" value="NZ_JBBWYZ010000003.1"/>
</dbReference>
<keyword evidence="3" id="KW-1185">Reference proteome</keyword>
<organism evidence="2 3">
    <name type="scientific">Limnospira fusiformis PMC 851.14</name>
    <dbReference type="NCBI Taxonomy" id="2219512"/>
    <lineage>
        <taxon>Bacteria</taxon>
        <taxon>Bacillati</taxon>
        <taxon>Cyanobacteriota</taxon>
        <taxon>Cyanophyceae</taxon>
        <taxon>Oscillatoriophycideae</taxon>
        <taxon>Oscillatoriales</taxon>
        <taxon>Sirenicapillariaceae</taxon>
        <taxon>Limnospira</taxon>
    </lineage>
</organism>
<dbReference type="EMBL" id="JBBWYZ010000003">
    <property type="protein sequence ID" value="MEK9510906.1"/>
    <property type="molecule type" value="Genomic_DNA"/>
</dbReference>
<reference evidence="2 3" key="1">
    <citation type="journal article" date="2024" name="Front. Microbiol.">
        <title>Transcriptomic insights into the dominance of two phototrophs throughout the water column of a tropical hypersaline-alkaline crater lake (Dziani Dzaha, Mayotte).</title>
        <authorList>
            <person name="Duperron S."/>
            <person name="Halary S."/>
            <person name="Bouly J.-P."/>
            <person name="Roussel T."/>
            <person name="Hugoni M."/>
            <person name="Bruto M."/>
            <person name="Oger P."/>
            <person name="Duval C."/>
            <person name="Woo A."/>
            <person name="Jezequiel D."/>
            <person name="Ader M."/>
            <person name="Leboulanger C."/>
            <person name="Agogue H."/>
            <person name="Grossi V."/>
            <person name="Trousselier M."/>
            <person name="Bernard C."/>
        </authorList>
    </citation>
    <scope>NUCLEOTIDE SEQUENCE [LARGE SCALE GENOMIC DNA]</scope>
    <source>
        <strain evidence="2 3">PMC 851.14</strain>
    </source>
</reference>
<evidence type="ECO:0000313" key="3">
    <source>
        <dbReference type="Proteomes" id="UP001387447"/>
    </source>
</evidence>
<evidence type="ECO:0000313" key="2">
    <source>
        <dbReference type="EMBL" id="MEK9510906.1"/>
    </source>
</evidence>
<protein>
    <submittedName>
        <fullName evidence="2">Uncharacterized protein</fullName>
    </submittedName>
</protein>
<dbReference type="Proteomes" id="UP001387447">
    <property type="component" value="Unassembled WGS sequence"/>
</dbReference>
<accession>A0ABU9EG32</accession>